<dbReference type="InterPro" id="IPR052048">
    <property type="entry name" value="ST_Response_Regulator"/>
</dbReference>
<dbReference type="SUPFAM" id="SSF52172">
    <property type="entry name" value="CheY-like"/>
    <property type="match status" value="1"/>
</dbReference>
<dbReference type="PANTHER" id="PTHR43228:SF1">
    <property type="entry name" value="TWO-COMPONENT RESPONSE REGULATOR ARR22"/>
    <property type="match status" value="1"/>
</dbReference>
<dbReference type="PROSITE" id="PS50110">
    <property type="entry name" value="RESPONSE_REGULATORY"/>
    <property type="match status" value="1"/>
</dbReference>
<proteinExistence type="predicted"/>
<dbReference type="Gene3D" id="3.40.50.2300">
    <property type="match status" value="1"/>
</dbReference>
<gene>
    <name evidence="3" type="ORF">MBAV_000983</name>
</gene>
<keyword evidence="1" id="KW-0597">Phosphoprotein</keyword>
<dbReference type="EMBL" id="LACI01000444">
    <property type="protein sequence ID" value="KJU86818.1"/>
    <property type="molecule type" value="Genomic_DNA"/>
</dbReference>
<evidence type="ECO:0000259" key="2">
    <source>
        <dbReference type="PROSITE" id="PS50110"/>
    </source>
</evidence>
<reference evidence="3 4" key="1">
    <citation type="submission" date="2015-02" db="EMBL/GenBank/DDBJ databases">
        <title>Single-cell genomics of uncultivated deep-branching MTB reveals a conserved set of magnetosome genes.</title>
        <authorList>
            <person name="Kolinko S."/>
            <person name="Richter M."/>
            <person name="Glockner F.O."/>
            <person name="Brachmann A."/>
            <person name="Schuler D."/>
        </authorList>
    </citation>
    <scope>NUCLEOTIDE SEQUENCE [LARGE SCALE GENOMIC DNA]</scope>
    <source>
        <strain evidence="3">TM-1</strain>
    </source>
</reference>
<dbReference type="InterPro" id="IPR001789">
    <property type="entry name" value="Sig_transdc_resp-reg_receiver"/>
</dbReference>
<protein>
    <submittedName>
        <fullName evidence="3">Signal transduction response regulator, receiver region domain protein</fullName>
    </submittedName>
</protein>
<feature type="domain" description="Response regulatory" evidence="2">
    <location>
        <begin position="11"/>
        <end position="121"/>
    </location>
</feature>
<accession>A0A0F3H1N1</accession>
<evidence type="ECO:0000313" key="4">
    <source>
        <dbReference type="Proteomes" id="UP000033423"/>
    </source>
</evidence>
<name>A0A0F3H1N1_9BACT</name>
<dbReference type="SMART" id="SM00448">
    <property type="entry name" value="REC"/>
    <property type="match status" value="1"/>
</dbReference>
<evidence type="ECO:0000313" key="3">
    <source>
        <dbReference type="EMBL" id="KJU86818.1"/>
    </source>
</evidence>
<comment type="caution">
    <text evidence="3">The sequence shown here is derived from an EMBL/GenBank/DDBJ whole genome shotgun (WGS) entry which is preliminary data.</text>
</comment>
<dbReference type="PANTHER" id="PTHR43228">
    <property type="entry name" value="TWO-COMPONENT RESPONSE REGULATOR"/>
    <property type="match status" value="1"/>
</dbReference>
<evidence type="ECO:0000256" key="1">
    <source>
        <dbReference type="PROSITE-ProRule" id="PRU00169"/>
    </source>
</evidence>
<dbReference type="Proteomes" id="UP000033423">
    <property type="component" value="Unassembled WGS sequence"/>
</dbReference>
<dbReference type="Pfam" id="PF00072">
    <property type="entry name" value="Response_reg"/>
    <property type="match status" value="1"/>
</dbReference>
<dbReference type="AlphaFoldDB" id="A0A0F3H1N1"/>
<dbReference type="GO" id="GO:0000160">
    <property type="term" value="P:phosphorelay signal transduction system"/>
    <property type="evidence" value="ECO:0007669"/>
    <property type="project" value="InterPro"/>
</dbReference>
<feature type="modified residue" description="4-aspartylphosphate" evidence="1">
    <location>
        <position position="60"/>
    </location>
</feature>
<sequence>MDRDQLFKDKSLLYVEDDEVIRVNIAHFLRRRFKEVTEAENGRQGLDLYTPGTYDVVITDIEMPIMNGLKMINKILEIDPAQRIIITTGYNDDEHKSNKACVNIIKPVIREVLLTSLYRCLNK</sequence>
<organism evidence="3 4">
    <name type="scientific">Candidatus Magnetobacterium bavaricum</name>
    <dbReference type="NCBI Taxonomy" id="29290"/>
    <lineage>
        <taxon>Bacteria</taxon>
        <taxon>Pseudomonadati</taxon>
        <taxon>Nitrospirota</taxon>
        <taxon>Thermodesulfovibrionia</taxon>
        <taxon>Thermodesulfovibrionales</taxon>
        <taxon>Candidatus Magnetobacteriaceae</taxon>
        <taxon>Candidatus Magnetobacterium</taxon>
    </lineage>
</organism>
<keyword evidence="4" id="KW-1185">Reference proteome</keyword>
<dbReference type="InterPro" id="IPR011006">
    <property type="entry name" value="CheY-like_superfamily"/>
</dbReference>
<dbReference type="CDD" id="cd00156">
    <property type="entry name" value="REC"/>
    <property type="match status" value="1"/>
</dbReference>